<reference evidence="1" key="1">
    <citation type="submission" date="2018-05" db="EMBL/GenBank/DDBJ databases">
        <authorList>
            <person name="Lanie J.A."/>
            <person name="Ng W.-L."/>
            <person name="Kazmierczak K.M."/>
            <person name="Andrzejewski T.M."/>
            <person name="Davidsen T.M."/>
            <person name="Wayne K.J."/>
            <person name="Tettelin H."/>
            <person name="Glass J.I."/>
            <person name="Rusch D."/>
            <person name="Podicherti R."/>
            <person name="Tsui H.-C.T."/>
            <person name="Winkler M.E."/>
        </authorList>
    </citation>
    <scope>NUCLEOTIDE SEQUENCE</scope>
</reference>
<accession>A0A382EH21</accession>
<organism evidence="1">
    <name type="scientific">marine metagenome</name>
    <dbReference type="NCBI Taxonomy" id="408172"/>
    <lineage>
        <taxon>unclassified sequences</taxon>
        <taxon>metagenomes</taxon>
        <taxon>ecological metagenomes</taxon>
    </lineage>
</organism>
<evidence type="ECO:0000313" key="1">
    <source>
        <dbReference type="EMBL" id="SVB49632.1"/>
    </source>
</evidence>
<dbReference type="AlphaFoldDB" id="A0A382EH21"/>
<sequence>MAGRDVRIELTAIDKTRKAFNRVKRGLTSIGKAAANVTKRVVKFGAASALVAAGALAALTKASMASVDQLAKTADKLGVTATALS</sequence>
<proteinExistence type="predicted"/>
<dbReference type="EMBL" id="UINC01044326">
    <property type="protein sequence ID" value="SVB49632.1"/>
    <property type="molecule type" value="Genomic_DNA"/>
</dbReference>
<gene>
    <name evidence="1" type="ORF">METZ01_LOCUS202486</name>
</gene>
<feature type="non-terminal residue" evidence="1">
    <location>
        <position position="85"/>
    </location>
</feature>
<name>A0A382EH21_9ZZZZ</name>
<protein>
    <submittedName>
        <fullName evidence="1">Uncharacterized protein</fullName>
    </submittedName>
</protein>